<evidence type="ECO:0000313" key="1">
    <source>
        <dbReference type="EMBL" id="MCX3063029.1"/>
    </source>
</evidence>
<reference evidence="1" key="1">
    <citation type="submission" date="2022-10" db="EMBL/GenBank/DDBJ databases">
        <title>Streptomyces beihaiensis sp. nov., a chitin degrading actinobacterium, isolated from shrimp pond soil.</title>
        <authorList>
            <person name="Xie J."/>
            <person name="Shen N."/>
        </authorList>
    </citation>
    <scope>NUCLEOTIDE SEQUENCE</scope>
    <source>
        <strain evidence="1">GXMU-J5</strain>
    </source>
</reference>
<keyword evidence="2" id="KW-1185">Reference proteome</keyword>
<organism evidence="1 2">
    <name type="scientific">Streptomyces beihaiensis</name>
    <dbReference type="NCBI Taxonomy" id="2984495"/>
    <lineage>
        <taxon>Bacteria</taxon>
        <taxon>Bacillati</taxon>
        <taxon>Actinomycetota</taxon>
        <taxon>Actinomycetes</taxon>
        <taxon>Kitasatosporales</taxon>
        <taxon>Streptomycetaceae</taxon>
        <taxon>Streptomyces</taxon>
    </lineage>
</organism>
<dbReference type="EMBL" id="JAPHNL010000292">
    <property type="protein sequence ID" value="MCX3063029.1"/>
    <property type="molecule type" value="Genomic_DNA"/>
</dbReference>
<protein>
    <submittedName>
        <fullName evidence="1">Uncharacterized protein</fullName>
    </submittedName>
</protein>
<name>A0ABT3U188_9ACTN</name>
<sequence>MPSAGLPPLTAEVRARATFEGAAAAVRWFLVARWRAGLTLRLGRPRASRSTYWADPSPT</sequence>
<proteinExistence type="predicted"/>
<evidence type="ECO:0000313" key="2">
    <source>
        <dbReference type="Proteomes" id="UP001163064"/>
    </source>
</evidence>
<gene>
    <name evidence="1" type="ORF">OFY01_25360</name>
</gene>
<dbReference type="Proteomes" id="UP001163064">
    <property type="component" value="Unassembled WGS sequence"/>
</dbReference>
<dbReference type="RefSeq" id="WP_266603626.1">
    <property type="nucleotide sequence ID" value="NZ_JAPHNL010000292.1"/>
</dbReference>
<comment type="caution">
    <text evidence="1">The sequence shown here is derived from an EMBL/GenBank/DDBJ whole genome shotgun (WGS) entry which is preliminary data.</text>
</comment>
<accession>A0ABT3U188</accession>